<comment type="caution">
    <text evidence="1">The sequence shown here is derived from an EMBL/GenBank/DDBJ whole genome shotgun (WGS) entry which is preliminary data.</text>
</comment>
<protein>
    <submittedName>
        <fullName evidence="1">Uncharacterized protein</fullName>
    </submittedName>
</protein>
<reference evidence="1 2" key="1">
    <citation type="journal article" date="2018" name="Front. Plant Sci.">
        <title>Red Clover (Trifolium pratense) and Zigzag Clover (T. medium) - A Picture of Genomic Similarities and Differences.</title>
        <authorList>
            <person name="Dluhosova J."/>
            <person name="Istvanek J."/>
            <person name="Nedelnik J."/>
            <person name="Repkova J."/>
        </authorList>
    </citation>
    <scope>NUCLEOTIDE SEQUENCE [LARGE SCALE GENOMIC DNA]</scope>
    <source>
        <strain evidence="2">cv. 10/8</strain>
        <tissue evidence="1">Leaf</tissue>
    </source>
</reference>
<accession>A0A392TQE1</accession>
<dbReference type="Proteomes" id="UP000265520">
    <property type="component" value="Unassembled WGS sequence"/>
</dbReference>
<sequence>MAAVATLAMITRFTAAGGRTRFATVG</sequence>
<feature type="non-terminal residue" evidence="1">
    <location>
        <position position="26"/>
    </location>
</feature>
<evidence type="ECO:0000313" key="1">
    <source>
        <dbReference type="EMBL" id="MCI62065.1"/>
    </source>
</evidence>
<keyword evidence="2" id="KW-1185">Reference proteome</keyword>
<name>A0A392TQE1_9FABA</name>
<organism evidence="1 2">
    <name type="scientific">Trifolium medium</name>
    <dbReference type="NCBI Taxonomy" id="97028"/>
    <lineage>
        <taxon>Eukaryota</taxon>
        <taxon>Viridiplantae</taxon>
        <taxon>Streptophyta</taxon>
        <taxon>Embryophyta</taxon>
        <taxon>Tracheophyta</taxon>
        <taxon>Spermatophyta</taxon>
        <taxon>Magnoliopsida</taxon>
        <taxon>eudicotyledons</taxon>
        <taxon>Gunneridae</taxon>
        <taxon>Pentapetalae</taxon>
        <taxon>rosids</taxon>
        <taxon>fabids</taxon>
        <taxon>Fabales</taxon>
        <taxon>Fabaceae</taxon>
        <taxon>Papilionoideae</taxon>
        <taxon>50 kb inversion clade</taxon>
        <taxon>NPAAA clade</taxon>
        <taxon>Hologalegina</taxon>
        <taxon>IRL clade</taxon>
        <taxon>Trifolieae</taxon>
        <taxon>Trifolium</taxon>
    </lineage>
</organism>
<proteinExistence type="predicted"/>
<evidence type="ECO:0000313" key="2">
    <source>
        <dbReference type="Proteomes" id="UP000265520"/>
    </source>
</evidence>
<dbReference type="EMBL" id="LXQA010612191">
    <property type="protein sequence ID" value="MCI62065.1"/>
    <property type="molecule type" value="Genomic_DNA"/>
</dbReference>
<dbReference type="AlphaFoldDB" id="A0A392TQE1"/>